<evidence type="ECO:0000313" key="2">
    <source>
        <dbReference type="Proteomes" id="UP000199428"/>
    </source>
</evidence>
<evidence type="ECO:0008006" key="3">
    <source>
        <dbReference type="Google" id="ProtNLM"/>
    </source>
</evidence>
<dbReference type="InterPro" id="IPR029058">
    <property type="entry name" value="AB_hydrolase_fold"/>
</dbReference>
<protein>
    <recommendedName>
        <fullName evidence="3">Alpha/beta hydrolase</fullName>
    </recommendedName>
</protein>
<reference evidence="1 2" key="1">
    <citation type="submission" date="2016-10" db="EMBL/GenBank/DDBJ databases">
        <authorList>
            <person name="de Groot N.N."/>
        </authorList>
    </citation>
    <scope>NUCLEOTIDE SEQUENCE [LARGE SCALE GENOMIC DNA]</scope>
    <source>
        <strain evidence="1 2">DSM 10317</strain>
    </source>
</reference>
<dbReference type="AlphaFoldDB" id="A0A1G5RV11"/>
<evidence type="ECO:0000313" key="1">
    <source>
        <dbReference type="EMBL" id="SCZ77954.1"/>
    </source>
</evidence>
<dbReference type="EMBL" id="FMWK01000004">
    <property type="protein sequence ID" value="SCZ77954.1"/>
    <property type="molecule type" value="Genomic_DNA"/>
</dbReference>
<dbReference type="Gene3D" id="3.40.50.1820">
    <property type="entry name" value="alpha/beta hydrolase"/>
    <property type="match status" value="1"/>
</dbReference>
<dbReference type="Proteomes" id="UP000199428">
    <property type="component" value="Unassembled WGS sequence"/>
</dbReference>
<proteinExistence type="predicted"/>
<dbReference type="RefSeq" id="WP_090161840.1">
    <property type="nucleotide sequence ID" value="NZ_FMWK01000004.1"/>
</dbReference>
<gene>
    <name evidence="1" type="ORF">SAMN02910350_01016</name>
</gene>
<sequence length="248" mass="28488">MKFHSYGDKKNKTILALHGMLCDWQKFRELLKPLEETYYVIYPAMTGCYDGSENFVSFAKESEQIEAYVTENLGGELYAVWGASQGATVLTELLARNRISIEKAILDGVYLAHQGKICAKLGLKAFLKMQKNGGQISKRMQVVSKLMGLGKEDIAEFSLLYWGSSKECMQANLIENYTYRVNEDISKTETKVYLWCGSKEPYAIKSHEILKKYLKNYEEHIWPNVGHGVMLYFHTDEYVDAVREKLKE</sequence>
<organism evidence="1 2">
    <name type="scientific">Pseudobutyrivibrio xylanivorans</name>
    <dbReference type="NCBI Taxonomy" id="185007"/>
    <lineage>
        <taxon>Bacteria</taxon>
        <taxon>Bacillati</taxon>
        <taxon>Bacillota</taxon>
        <taxon>Clostridia</taxon>
        <taxon>Lachnospirales</taxon>
        <taxon>Lachnospiraceae</taxon>
        <taxon>Pseudobutyrivibrio</taxon>
    </lineage>
</organism>
<name>A0A1G5RV11_PSEXY</name>
<accession>A0A1G5RV11</accession>
<dbReference type="SUPFAM" id="SSF53474">
    <property type="entry name" value="alpha/beta-Hydrolases"/>
    <property type="match status" value="1"/>
</dbReference>